<feature type="coiled-coil region" evidence="1">
    <location>
        <begin position="115"/>
        <end position="156"/>
    </location>
</feature>
<keyword evidence="4" id="KW-1185">Reference proteome</keyword>
<dbReference type="EMBL" id="JXWY01000013">
    <property type="protein sequence ID" value="KIX91464.1"/>
    <property type="molecule type" value="Genomic_DNA"/>
</dbReference>
<evidence type="ECO:0000313" key="4">
    <source>
        <dbReference type="Proteomes" id="UP000032366"/>
    </source>
</evidence>
<evidence type="ECO:0000313" key="5">
    <source>
        <dbReference type="Proteomes" id="UP000254100"/>
    </source>
</evidence>
<dbReference type="RefSeq" id="WP_044359051.1">
    <property type="nucleotide sequence ID" value="NZ_JXWY01000013.1"/>
</dbReference>
<dbReference type="GO" id="GO:0051276">
    <property type="term" value="P:chromosome organization"/>
    <property type="evidence" value="ECO:0007669"/>
    <property type="project" value="InterPro"/>
</dbReference>
<dbReference type="Gene3D" id="1.10.10.1400">
    <property type="entry name" value="Terminase, small subunit, N-terminal DNA-binding domain, HTH motif"/>
    <property type="match status" value="1"/>
</dbReference>
<dbReference type="Proteomes" id="UP000254100">
    <property type="component" value="Unassembled WGS sequence"/>
</dbReference>
<dbReference type="Proteomes" id="UP000032366">
    <property type="component" value="Unassembled WGS sequence"/>
</dbReference>
<sequence length="164" mass="18789">MIKLTQKQENFVLGLIEGKSQRKAYIDAGYSTKNKSDDYIDKSASLLLKNSKVLVRYEELRQEIAEQSKWTRQKAFEEYEWLKNVSKNEIEAEGVRKATADAFLSSLDGMNRMALNTDELTNKKIETEIKMLEKKIEQLDKGNDGQEDKIKQLHDAITGVIVDG</sequence>
<evidence type="ECO:0000256" key="1">
    <source>
        <dbReference type="SAM" id="Coils"/>
    </source>
</evidence>
<proteinExistence type="predicted"/>
<gene>
    <name evidence="3" type="ORF">NCTC13832_00710</name>
    <name evidence="2" type="ORF">TP70_02305</name>
</gene>
<accession>A0A0D6XRN5</accession>
<evidence type="ECO:0000313" key="3">
    <source>
        <dbReference type="EMBL" id="SUM57045.1"/>
    </source>
</evidence>
<dbReference type="EMBL" id="UHDT01000001">
    <property type="protein sequence ID" value="SUM57045.1"/>
    <property type="molecule type" value="Genomic_DNA"/>
</dbReference>
<dbReference type="Pfam" id="PF03592">
    <property type="entry name" value="Terminase_2"/>
    <property type="match status" value="1"/>
</dbReference>
<evidence type="ECO:0000313" key="2">
    <source>
        <dbReference type="EMBL" id="KIX91464.1"/>
    </source>
</evidence>
<dbReference type="STRING" id="569857.TP70_02305"/>
<dbReference type="InterPro" id="IPR005335">
    <property type="entry name" value="Terminase_ssu"/>
</dbReference>
<dbReference type="OrthoDB" id="7358785at2"/>
<protein>
    <submittedName>
        <fullName evidence="3">Phage protein</fullName>
    </submittedName>
    <submittedName>
        <fullName evidence="2">Terminase</fullName>
    </submittedName>
</protein>
<name>A0A0D6XRN5_9STAP</name>
<reference evidence="2 4" key="1">
    <citation type="submission" date="2015-01" db="EMBL/GenBank/DDBJ databases">
        <authorList>
            <person name="Guo J."/>
        </authorList>
    </citation>
    <scope>NUCLEOTIDE SEQUENCE [LARGE SCALE GENOMIC DNA]</scope>
    <source>
        <strain evidence="2 4">DSM 22147</strain>
    </source>
</reference>
<keyword evidence="1" id="KW-0175">Coiled coil</keyword>
<organism evidence="3 5">
    <name type="scientific">Staphylococcus microti</name>
    <dbReference type="NCBI Taxonomy" id="569857"/>
    <lineage>
        <taxon>Bacteria</taxon>
        <taxon>Bacillati</taxon>
        <taxon>Bacillota</taxon>
        <taxon>Bacilli</taxon>
        <taxon>Bacillales</taxon>
        <taxon>Staphylococcaceae</taxon>
        <taxon>Staphylococcus</taxon>
    </lineage>
</organism>
<dbReference type="InterPro" id="IPR038713">
    <property type="entry name" value="Terminase_Gp1_N_sf"/>
</dbReference>
<reference evidence="3 5" key="2">
    <citation type="submission" date="2018-06" db="EMBL/GenBank/DDBJ databases">
        <authorList>
            <consortium name="Pathogen Informatics"/>
            <person name="Doyle S."/>
        </authorList>
    </citation>
    <scope>NUCLEOTIDE SEQUENCE [LARGE SCALE GENOMIC DNA]</scope>
    <source>
        <strain evidence="3 5">NCTC13832</strain>
    </source>
</reference>
<dbReference type="AlphaFoldDB" id="A0A0D6XRN5"/>